<gene>
    <name evidence="2" type="ORF">GALL_04720</name>
</gene>
<feature type="transmembrane region" description="Helical" evidence="1">
    <location>
        <begin position="7"/>
        <end position="29"/>
    </location>
</feature>
<evidence type="ECO:0008006" key="3">
    <source>
        <dbReference type="Google" id="ProtNLM"/>
    </source>
</evidence>
<protein>
    <recommendedName>
        <fullName evidence="3">Cytochrome b561 bacterial/Ni-hydrogenase domain-containing protein</fullName>
    </recommendedName>
</protein>
<dbReference type="EMBL" id="MLJW01000001">
    <property type="protein sequence ID" value="OIR19591.1"/>
    <property type="molecule type" value="Genomic_DNA"/>
</dbReference>
<feature type="transmembrane region" description="Helical" evidence="1">
    <location>
        <begin position="90"/>
        <end position="109"/>
    </location>
</feature>
<evidence type="ECO:0000313" key="2">
    <source>
        <dbReference type="EMBL" id="OIR19591.1"/>
    </source>
</evidence>
<dbReference type="AlphaFoldDB" id="A0A1J5TF94"/>
<accession>A0A1J5TF94</accession>
<name>A0A1J5TF94_9ZZZZ</name>
<evidence type="ECO:0000256" key="1">
    <source>
        <dbReference type="SAM" id="Phobius"/>
    </source>
</evidence>
<comment type="caution">
    <text evidence="2">The sequence shown here is derived from an EMBL/GenBank/DDBJ whole genome shotgun (WGS) entry which is preliminary data.</text>
</comment>
<keyword evidence="1" id="KW-0472">Membrane</keyword>
<keyword evidence="1" id="KW-1133">Transmembrane helix</keyword>
<organism evidence="2">
    <name type="scientific">mine drainage metagenome</name>
    <dbReference type="NCBI Taxonomy" id="410659"/>
    <lineage>
        <taxon>unclassified sequences</taxon>
        <taxon>metagenomes</taxon>
        <taxon>ecological metagenomes</taxon>
    </lineage>
</organism>
<feature type="transmembrane region" description="Helical" evidence="1">
    <location>
        <begin position="129"/>
        <end position="151"/>
    </location>
</feature>
<proteinExistence type="predicted"/>
<feature type="transmembrane region" description="Helical" evidence="1">
    <location>
        <begin position="41"/>
        <end position="60"/>
    </location>
</feature>
<keyword evidence="1" id="KW-0812">Transmembrane</keyword>
<reference evidence="2" key="1">
    <citation type="submission" date="2016-10" db="EMBL/GenBank/DDBJ databases">
        <title>Sequence of Gallionella enrichment culture.</title>
        <authorList>
            <person name="Poehlein A."/>
            <person name="Muehling M."/>
            <person name="Daniel R."/>
        </authorList>
    </citation>
    <scope>NUCLEOTIDE SEQUENCE</scope>
</reference>
<sequence length="158" mass="18086">MLGWIRYVLVSHWLQFGLMAATWFGGYIIHDHLASPLLVLYYAAHIFAAAAFFGVGMFYLHPGNKDIASRLHSAAPQDITRSVHRIIFHVLRALPFTGALIFLVPDSAYEFGKDGSFWLTHVYNDNFAHMLHGMLFYLIVVAGLFNFLFLLNRRRKGR</sequence>